<dbReference type="KEGG" id="dps:DP2038"/>
<name>Q6ALK8_DESPS</name>
<evidence type="ECO:0000313" key="1">
    <source>
        <dbReference type="EMBL" id="CAG36767.1"/>
    </source>
</evidence>
<dbReference type="AlphaFoldDB" id="Q6ALK8"/>
<accession>Q6ALK8</accession>
<dbReference type="EMBL" id="CR522870">
    <property type="protein sequence ID" value="CAG36767.1"/>
    <property type="molecule type" value="Genomic_DNA"/>
</dbReference>
<protein>
    <submittedName>
        <fullName evidence="1">Uncharacterized protein</fullName>
    </submittedName>
</protein>
<reference evidence="2" key="1">
    <citation type="journal article" date="2004" name="Environ. Microbiol.">
        <title>The genome of Desulfotalea psychrophila, a sulfate-reducing bacterium from permanently cold Arctic sediments.</title>
        <authorList>
            <person name="Rabus R."/>
            <person name="Ruepp A."/>
            <person name="Frickey T."/>
            <person name="Rattei T."/>
            <person name="Fartmann B."/>
            <person name="Stark M."/>
            <person name="Bauer M."/>
            <person name="Zibat A."/>
            <person name="Lombardot T."/>
            <person name="Becker I."/>
            <person name="Amann J."/>
            <person name="Gellner K."/>
            <person name="Teeling H."/>
            <person name="Leuschner W.D."/>
            <person name="Gloeckner F.-O."/>
            <person name="Lupas A.N."/>
            <person name="Amann R."/>
            <person name="Klenk H.-P."/>
        </authorList>
    </citation>
    <scope>NUCLEOTIDE SEQUENCE [LARGE SCALE GENOMIC DNA]</scope>
    <source>
        <strain evidence="2">DSM 12343 / LSv54</strain>
    </source>
</reference>
<dbReference type="HOGENOM" id="CLU_2081012_0_0_7"/>
<organism evidence="1 2">
    <name type="scientific">Desulfotalea psychrophila (strain LSv54 / DSM 12343)</name>
    <dbReference type="NCBI Taxonomy" id="177439"/>
    <lineage>
        <taxon>Bacteria</taxon>
        <taxon>Pseudomonadati</taxon>
        <taxon>Thermodesulfobacteriota</taxon>
        <taxon>Desulfobulbia</taxon>
        <taxon>Desulfobulbales</taxon>
        <taxon>Desulfocapsaceae</taxon>
        <taxon>Desulfotalea</taxon>
    </lineage>
</organism>
<gene>
    <name evidence="1" type="ordered locus">DP2038</name>
</gene>
<dbReference type="Proteomes" id="UP000000602">
    <property type="component" value="Chromosome"/>
</dbReference>
<sequence length="117" mass="13356">MAPMCTTGTLKNSCSITKQPSLAGAVSFVANRLHRRSLSGRFACNLNNEIFDFHYCPCRAALPYQYHRKNGRNFYCNHIRTLKKYTIPSLQRFGITTRLPGLTFWVQNILSLAALNR</sequence>
<keyword evidence="2" id="KW-1185">Reference proteome</keyword>
<evidence type="ECO:0000313" key="2">
    <source>
        <dbReference type="Proteomes" id="UP000000602"/>
    </source>
</evidence>
<dbReference type="STRING" id="177439.DP2038"/>
<proteinExistence type="predicted"/>